<dbReference type="InterPro" id="IPR050560">
    <property type="entry name" value="MYB_TF"/>
</dbReference>
<reference evidence="3" key="1">
    <citation type="submission" date="2021-06" db="EMBL/GenBank/DDBJ databases">
        <authorList>
            <person name="Kallberg Y."/>
            <person name="Tangrot J."/>
            <person name="Rosling A."/>
        </authorList>
    </citation>
    <scope>NUCLEOTIDE SEQUENCE</scope>
    <source>
        <strain evidence="3">MA453B</strain>
    </source>
</reference>
<comment type="caution">
    <text evidence="3">The sequence shown here is derived from an EMBL/GenBank/DDBJ whole genome shotgun (WGS) entry which is preliminary data.</text>
</comment>
<proteinExistence type="predicted"/>
<feature type="domain" description="Myb-like" evidence="1">
    <location>
        <begin position="59"/>
        <end position="110"/>
    </location>
</feature>
<dbReference type="PANTHER" id="PTHR45614:SF274">
    <property type="entry name" value="MYB-LIKE DNA-BINDING PROTEIN"/>
    <property type="match status" value="1"/>
</dbReference>
<dbReference type="GO" id="GO:0000978">
    <property type="term" value="F:RNA polymerase II cis-regulatory region sequence-specific DNA binding"/>
    <property type="evidence" value="ECO:0007669"/>
    <property type="project" value="TreeGrafter"/>
</dbReference>
<protein>
    <submittedName>
        <fullName evidence="3">10856_t:CDS:1</fullName>
    </submittedName>
</protein>
<gene>
    <name evidence="3" type="ORF">DERYTH_LOCUS18008</name>
</gene>
<evidence type="ECO:0000313" key="3">
    <source>
        <dbReference type="EMBL" id="CAG8763197.1"/>
    </source>
</evidence>
<dbReference type="AlphaFoldDB" id="A0A9N9J4E9"/>
<evidence type="ECO:0000313" key="4">
    <source>
        <dbReference type="Proteomes" id="UP000789405"/>
    </source>
</evidence>
<dbReference type="EMBL" id="CAJVPY010017703">
    <property type="protein sequence ID" value="CAG8763197.1"/>
    <property type="molecule type" value="Genomic_DNA"/>
</dbReference>
<dbReference type="PROSITE" id="PS50090">
    <property type="entry name" value="MYB_LIKE"/>
    <property type="match status" value="1"/>
</dbReference>
<organism evidence="3 4">
    <name type="scientific">Dentiscutata erythropus</name>
    <dbReference type="NCBI Taxonomy" id="1348616"/>
    <lineage>
        <taxon>Eukaryota</taxon>
        <taxon>Fungi</taxon>
        <taxon>Fungi incertae sedis</taxon>
        <taxon>Mucoromycota</taxon>
        <taxon>Glomeromycotina</taxon>
        <taxon>Glomeromycetes</taxon>
        <taxon>Diversisporales</taxon>
        <taxon>Gigasporaceae</taxon>
        <taxon>Dentiscutata</taxon>
    </lineage>
</organism>
<dbReference type="Gene3D" id="1.10.10.60">
    <property type="entry name" value="Homeodomain-like"/>
    <property type="match status" value="2"/>
</dbReference>
<dbReference type="GO" id="GO:0000981">
    <property type="term" value="F:DNA-binding transcription factor activity, RNA polymerase II-specific"/>
    <property type="evidence" value="ECO:0007669"/>
    <property type="project" value="TreeGrafter"/>
</dbReference>
<dbReference type="SUPFAM" id="SSF46689">
    <property type="entry name" value="Homeodomain-like"/>
    <property type="match status" value="1"/>
</dbReference>
<evidence type="ECO:0000259" key="1">
    <source>
        <dbReference type="PROSITE" id="PS50090"/>
    </source>
</evidence>
<dbReference type="CDD" id="cd00167">
    <property type="entry name" value="SANT"/>
    <property type="match status" value="1"/>
</dbReference>
<dbReference type="Pfam" id="PF00249">
    <property type="entry name" value="Myb_DNA-binding"/>
    <property type="match status" value="2"/>
</dbReference>
<dbReference type="Proteomes" id="UP000789405">
    <property type="component" value="Unassembled WGS sequence"/>
</dbReference>
<dbReference type="InterPro" id="IPR001005">
    <property type="entry name" value="SANT/Myb"/>
</dbReference>
<dbReference type="PANTHER" id="PTHR45614">
    <property type="entry name" value="MYB PROTEIN-RELATED"/>
    <property type="match status" value="1"/>
</dbReference>
<dbReference type="OrthoDB" id="2143914at2759"/>
<dbReference type="SMART" id="SM00717">
    <property type="entry name" value="SANT"/>
    <property type="match status" value="2"/>
</dbReference>
<dbReference type="InterPro" id="IPR009057">
    <property type="entry name" value="Homeodomain-like_sf"/>
</dbReference>
<feature type="domain" description="HTH myb-type" evidence="2">
    <location>
        <begin position="68"/>
        <end position="114"/>
    </location>
</feature>
<evidence type="ECO:0000259" key="2">
    <source>
        <dbReference type="PROSITE" id="PS51294"/>
    </source>
</evidence>
<accession>A0A9N9J4E9</accession>
<dbReference type="PROSITE" id="PS51294">
    <property type="entry name" value="HTH_MYB"/>
    <property type="match status" value="1"/>
</dbReference>
<dbReference type="GO" id="GO:0005634">
    <property type="term" value="C:nucleus"/>
    <property type="evidence" value="ECO:0007669"/>
    <property type="project" value="TreeGrafter"/>
</dbReference>
<keyword evidence="4" id="KW-1185">Reference proteome</keyword>
<dbReference type="InterPro" id="IPR017930">
    <property type="entry name" value="Myb_dom"/>
</dbReference>
<name>A0A9N9J4E9_9GLOM</name>
<sequence>MMDIVLSNEEIMSHLNEKTMKPCEKITKETFMISSNEEEMTRVNDETMDPCEKMTEETTPVKENKKRSNEEDNKLRTLVAISGAKKWGNIAELMGTRNAKQCRERWDSHLKPGINKASKKPFTPLEEKTILKWHLRGAKWAKIALKLGNGRTPNDIKNAYNQRIRKKYDIQIMMSIERLLN</sequence>